<protein>
    <submittedName>
        <fullName evidence="1">Uncharacterized protein</fullName>
    </submittedName>
</protein>
<dbReference type="EMBL" id="FQ790362">
    <property type="protein sequence ID" value="CCD56901.1"/>
    <property type="molecule type" value="Genomic_DNA"/>
</dbReference>
<reference evidence="2" key="1">
    <citation type="journal article" date="2011" name="PLoS Genet.">
        <title>Genomic analysis of the necrotrophic fungal pathogens Sclerotinia sclerotiorum and Botrytis cinerea.</title>
        <authorList>
            <person name="Amselem J."/>
            <person name="Cuomo C.A."/>
            <person name="van Kan J.A."/>
            <person name="Viaud M."/>
            <person name="Benito E.P."/>
            <person name="Couloux A."/>
            <person name="Coutinho P.M."/>
            <person name="de Vries R.P."/>
            <person name="Dyer P.S."/>
            <person name="Fillinger S."/>
            <person name="Fournier E."/>
            <person name="Gout L."/>
            <person name="Hahn M."/>
            <person name="Kohn L."/>
            <person name="Lapalu N."/>
            <person name="Plummer K.M."/>
            <person name="Pradier J.M."/>
            <person name="Quevillon E."/>
            <person name="Sharon A."/>
            <person name="Simon A."/>
            <person name="ten Have A."/>
            <person name="Tudzynski B."/>
            <person name="Tudzynski P."/>
            <person name="Wincker P."/>
            <person name="Andrew M."/>
            <person name="Anthouard V."/>
            <person name="Beever R.E."/>
            <person name="Beffa R."/>
            <person name="Benoit I."/>
            <person name="Bouzid O."/>
            <person name="Brault B."/>
            <person name="Chen Z."/>
            <person name="Choquer M."/>
            <person name="Collemare J."/>
            <person name="Cotton P."/>
            <person name="Danchin E.G."/>
            <person name="Da Silva C."/>
            <person name="Gautier A."/>
            <person name="Giraud C."/>
            <person name="Giraud T."/>
            <person name="Gonzalez C."/>
            <person name="Grossetete S."/>
            <person name="Guldener U."/>
            <person name="Henrissat B."/>
            <person name="Howlett B.J."/>
            <person name="Kodira C."/>
            <person name="Kretschmer M."/>
            <person name="Lappartient A."/>
            <person name="Leroch M."/>
            <person name="Levis C."/>
            <person name="Mauceli E."/>
            <person name="Neuveglise C."/>
            <person name="Oeser B."/>
            <person name="Pearson M."/>
            <person name="Poulain J."/>
            <person name="Poussereau N."/>
            <person name="Quesneville H."/>
            <person name="Rascle C."/>
            <person name="Schumacher J."/>
            <person name="Segurens B."/>
            <person name="Sexton A."/>
            <person name="Silva E."/>
            <person name="Sirven C."/>
            <person name="Soanes D.M."/>
            <person name="Talbot N.J."/>
            <person name="Templeton M."/>
            <person name="Yandava C."/>
            <person name="Yarden O."/>
            <person name="Zeng Q."/>
            <person name="Rollins J.A."/>
            <person name="Lebrun M.H."/>
            <person name="Dickman M."/>
        </authorList>
    </citation>
    <scope>NUCLEOTIDE SEQUENCE [LARGE SCALE GENOMIC DNA]</scope>
    <source>
        <strain evidence="2">T4</strain>
    </source>
</reference>
<evidence type="ECO:0000313" key="1">
    <source>
        <dbReference type="EMBL" id="CCD56901.1"/>
    </source>
</evidence>
<name>G2YZ53_BOTF4</name>
<dbReference type="HOGENOM" id="CLU_2512389_0_0_1"/>
<sequence length="85" mass="10056">MSLSVLGRELWGHKDHLQHRKYGWNGFYEMFVETSVYFLWKMATVSPDGDQSRGINVSTSPNVFPVRQNPLRLIKRSSNWWTREV</sequence>
<dbReference type="InParanoid" id="G2YZ53"/>
<proteinExistence type="predicted"/>
<evidence type="ECO:0000313" key="2">
    <source>
        <dbReference type="Proteomes" id="UP000008177"/>
    </source>
</evidence>
<dbReference type="AlphaFoldDB" id="G2YZ53"/>
<accession>G2YZ53</accession>
<gene>
    <name evidence="1" type="ORF">BofuT4_uP141630.1</name>
</gene>
<organism evidence="1 2">
    <name type="scientific">Botryotinia fuckeliana (strain T4)</name>
    <name type="common">Noble rot fungus</name>
    <name type="synonym">Botrytis cinerea</name>
    <dbReference type="NCBI Taxonomy" id="999810"/>
    <lineage>
        <taxon>Eukaryota</taxon>
        <taxon>Fungi</taxon>
        <taxon>Dikarya</taxon>
        <taxon>Ascomycota</taxon>
        <taxon>Pezizomycotina</taxon>
        <taxon>Leotiomycetes</taxon>
        <taxon>Helotiales</taxon>
        <taxon>Sclerotiniaceae</taxon>
        <taxon>Botrytis</taxon>
    </lineage>
</organism>
<dbReference type="Proteomes" id="UP000008177">
    <property type="component" value="Unplaced contigs"/>
</dbReference>